<sequence length="143" mass="15724">MAWKQLEWPRSMRLPARADKKQIGQGCCLWPSDPVAGKKFERHRSLWFGHQIGLWQRSQSSVAGVTSCSWTTQEGLIFVVSVEAIVDFLQQDAGHVDFSNDAAASSFWGYPPGLKPNISTTATMCQGGSNIIKTIGQTKLVLG</sequence>
<organism evidence="1 2">
    <name type="scientific">Oryza meyeriana var. granulata</name>
    <dbReference type="NCBI Taxonomy" id="110450"/>
    <lineage>
        <taxon>Eukaryota</taxon>
        <taxon>Viridiplantae</taxon>
        <taxon>Streptophyta</taxon>
        <taxon>Embryophyta</taxon>
        <taxon>Tracheophyta</taxon>
        <taxon>Spermatophyta</taxon>
        <taxon>Magnoliopsida</taxon>
        <taxon>Liliopsida</taxon>
        <taxon>Poales</taxon>
        <taxon>Poaceae</taxon>
        <taxon>BOP clade</taxon>
        <taxon>Oryzoideae</taxon>
        <taxon>Oryzeae</taxon>
        <taxon>Oryzinae</taxon>
        <taxon>Oryza</taxon>
        <taxon>Oryza meyeriana</taxon>
    </lineage>
</organism>
<protein>
    <submittedName>
        <fullName evidence="1">Uncharacterized protein</fullName>
    </submittedName>
</protein>
<dbReference type="Proteomes" id="UP000479710">
    <property type="component" value="Unassembled WGS sequence"/>
</dbReference>
<dbReference type="AlphaFoldDB" id="A0A6G1C377"/>
<evidence type="ECO:0000313" key="2">
    <source>
        <dbReference type="Proteomes" id="UP000479710"/>
    </source>
</evidence>
<accession>A0A6G1C377</accession>
<name>A0A6G1C377_9ORYZ</name>
<keyword evidence="2" id="KW-1185">Reference proteome</keyword>
<proteinExistence type="predicted"/>
<reference evidence="1 2" key="1">
    <citation type="submission" date="2019-11" db="EMBL/GenBank/DDBJ databases">
        <title>Whole genome sequence of Oryza granulata.</title>
        <authorList>
            <person name="Li W."/>
        </authorList>
    </citation>
    <scope>NUCLEOTIDE SEQUENCE [LARGE SCALE GENOMIC DNA]</scope>
    <source>
        <strain evidence="2">cv. Menghai</strain>
        <tissue evidence="1">Leaf</tissue>
    </source>
</reference>
<comment type="caution">
    <text evidence="1">The sequence shown here is derived from an EMBL/GenBank/DDBJ whole genome shotgun (WGS) entry which is preliminary data.</text>
</comment>
<dbReference type="EMBL" id="SPHZ02000010">
    <property type="protein sequence ID" value="KAF0894908.1"/>
    <property type="molecule type" value="Genomic_DNA"/>
</dbReference>
<gene>
    <name evidence="1" type="ORF">E2562_004908</name>
</gene>
<evidence type="ECO:0000313" key="1">
    <source>
        <dbReference type="EMBL" id="KAF0894908.1"/>
    </source>
</evidence>